<dbReference type="InterPro" id="IPR001849">
    <property type="entry name" value="PH_domain"/>
</dbReference>
<accession>B3SCN6</accession>
<evidence type="ECO:0000259" key="3">
    <source>
        <dbReference type="SMART" id="SM00295"/>
    </source>
</evidence>
<evidence type="ECO:0000313" key="5">
    <source>
        <dbReference type="Proteomes" id="UP000009022"/>
    </source>
</evidence>
<dbReference type="PhylomeDB" id="B3SCN6"/>
<evidence type="ECO:0008006" key="6">
    <source>
        <dbReference type="Google" id="ProtNLM"/>
    </source>
</evidence>
<dbReference type="InterPro" id="IPR035963">
    <property type="entry name" value="FERM_2"/>
</dbReference>
<gene>
    <name evidence="4" type="ORF">TRIADDRAFT_33394</name>
</gene>
<feature type="domain" description="PH" evidence="2">
    <location>
        <begin position="352"/>
        <end position="453"/>
    </location>
</feature>
<dbReference type="InterPro" id="IPR011993">
    <property type="entry name" value="PH-like_dom_sf"/>
</dbReference>
<feature type="region of interest" description="Disordered" evidence="1">
    <location>
        <begin position="136"/>
        <end position="176"/>
    </location>
</feature>
<dbReference type="Gene3D" id="1.20.80.10">
    <property type="match status" value="1"/>
</dbReference>
<dbReference type="eggNOG" id="KOG3727">
    <property type="taxonomic scope" value="Eukaryota"/>
</dbReference>
<dbReference type="InterPro" id="IPR037843">
    <property type="entry name" value="Kindlin/fermitin"/>
</dbReference>
<dbReference type="InterPro" id="IPR019748">
    <property type="entry name" value="FERM_central"/>
</dbReference>
<dbReference type="PANTHER" id="PTHR16160">
    <property type="entry name" value="FERMITIN 2-RELATED"/>
    <property type="match status" value="1"/>
</dbReference>
<dbReference type="CDD" id="cd17095">
    <property type="entry name" value="FERM_F0_kindlins"/>
    <property type="match status" value="1"/>
</dbReference>
<dbReference type="Pfam" id="PF00169">
    <property type="entry name" value="PH"/>
    <property type="match status" value="1"/>
</dbReference>
<dbReference type="GeneID" id="6759235"/>
<dbReference type="GO" id="GO:0005178">
    <property type="term" value="F:integrin binding"/>
    <property type="evidence" value="ECO:0000318"/>
    <property type="project" value="GO_Central"/>
</dbReference>
<feature type="domain" description="Band 4.1" evidence="3">
    <location>
        <begin position="85"/>
        <end position="553"/>
    </location>
</feature>
<dbReference type="Gene3D" id="2.30.29.30">
    <property type="entry name" value="Pleckstrin-homology domain (PH domain)/Phosphotyrosine-binding domain (PTB)"/>
    <property type="match status" value="2"/>
</dbReference>
<protein>
    <recommendedName>
        <fullName evidence="6">PH domain-containing protein</fullName>
    </recommendedName>
</protein>
<dbReference type="InterPro" id="IPR019749">
    <property type="entry name" value="Band_41_domain"/>
</dbReference>
<dbReference type="InParanoid" id="B3SCN6"/>
<feature type="compositionally biased region" description="Polar residues" evidence="1">
    <location>
        <begin position="156"/>
        <end position="170"/>
    </location>
</feature>
<keyword evidence="5" id="KW-1185">Reference proteome</keyword>
<name>B3SCN6_TRIAD</name>
<dbReference type="RefSeq" id="XP_002118022.1">
    <property type="nucleotide sequence ID" value="XM_002117986.1"/>
</dbReference>
<sequence>MEESSQVQFFNLTIYITTLSIDKKIKVGGNYDIGSVMLKLVEELGIPMDWSDHALWWPSKKRWLLQHRMSLDACSVQADSNLYFTPTHKVLKIQLPDLQYYDMRVDFSVTAFNAVMYLCNDLGIRHPEELSLMRVPTTKSSARKKQNATVTKKDSSINTSLKSNDSNKSISGVHDESDSLSTTALTSSRLDTLNVSVVRPEALANSPLTPSQDILRALFKNSSFSDRVKKNSNWLDSSRSLMEQDIVEGDTVQLRFKYHNIFQLNTKLDEVRINQLYEQIRWSTLTEDIDCTDEEMIQFAALQFHIYLIGKCDNKSGNRSNDNDDIDAALSDLQVSLEGAGKGLNQDSGTIPELCDYLKYFKLQRFALKSFKKCYCVVKDMILAFYKHKDDVAGEPTSFTGCQVTPDVNVSKGKYMIKLVLPSDDDSGHLLLCETELQYAQWMAAFRLASRNKTMADSSYDPEISSILAFLSMQRRKQTPIDIGLQTDVQPQDFVNGTFLKKYKTKQVCRMWIFIAHMILEQRSSFAELSTVDAKLKFIRIWEALPGCTTTCFYVKFRNQRKEATELLGVTYNSIVRMDPHSHSILSTWRFSTMKSWNVNWEIRELQIEFDESTLSFACSINDCKVIHEFIGGYIYLSMRKEGHQAADEEMFHKLTGGWDNALQYHFSG</sequence>
<organism evidence="4 5">
    <name type="scientific">Trichoplax adhaerens</name>
    <name type="common">Trichoplax reptans</name>
    <dbReference type="NCBI Taxonomy" id="10228"/>
    <lineage>
        <taxon>Eukaryota</taxon>
        <taxon>Metazoa</taxon>
        <taxon>Placozoa</taxon>
        <taxon>Uniplacotomia</taxon>
        <taxon>Trichoplacea</taxon>
        <taxon>Trichoplacidae</taxon>
        <taxon>Trichoplax</taxon>
    </lineage>
</organism>
<dbReference type="OrthoDB" id="10057618at2759"/>
<dbReference type="Pfam" id="PF00373">
    <property type="entry name" value="FERM_M"/>
    <property type="match status" value="1"/>
</dbReference>
<dbReference type="InterPro" id="IPR040790">
    <property type="entry name" value="Kindlin_2_N"/>
</dbReference>
<evidence type="ECO:0000259" key="2">
    <source>
        <dbReference type="SMART" id="SM00233"/>
    </source>
</evidence>
<dbReference type="KEGG" id="tad:TRIADDRAFT_33394"/>
<dbReference type="GO" id="GO:0007160">
    <property type="term" value="P:cell-matrix adhesion"/>
    <property type="evidence" value="ECO:0000318"/>
    <property type="project" value="GO_Central"/>
</dbReference>
<dbReference type="GO" id="GO:0007229">
    <property type="term" value="P:integrin-mediated signaling pathway"/>
    <property type="evidence" value="ECO:0007669"/>
    <property type="project" value="InterPro"/>
</dbReference>
<proteinExistence type="predicted"/>
<evidence type="ECO:0000256" key="1">
    <source>
        <dbReference type="SAM" id="MobiDB-lite"/>
    </source>
</evidence>
<dbReference type="SUPFAM" id="SSF47031">
    <property type="entry name" value="Second domain of FERM"/>
    <property type="match status" value="1"/>
</dbReference>
<dbReference type="GO" id="GO:0030055">
    <property type="term" value="C:cell-substrate junction"/>
    <property type="evidence" value="ECO:0000318"/>
    <property type="project" value="GO_Central"/>
</dbReference>
<dbReference type="Proteomes" id="UP000009022">
    <property type="component" value="Unassembled WGS sequence"/>
</dbReference>
<dbReference type="SMART" id="SM00295">
    <property type="entry name" value="B41"/>
    <property type="match status" value="1"/>
</dbReference>
<dbReference type="CDD" id="cd17096">
    <property type="entry name" value="FERM_F1_kindlins"/>
    <property type="match status" value="1"/>
</dbReference>
<dbReference type="SUPFAM" id="SSF50729">
    <property type="entry name" value="PH domain-like"/>
    <property type="match status" value="2"/>
</dbReference>
<dbReference type="AlphaFoldDB" id="B3SCN6"/>
<dbReference type="HOGENOM" id="CLU_011611_0_0_1"/>
<dbReference type="Gene3D" id="3.10.20.90">
    <property type="entry name" value="Phosphatidylinositol 3-kinase Catalytic Subunit, Chain A, domain 1"/>
    <property type="match status" value="2"/>
</dbReference>
<dbReference type="SMART" id="SM00233">
    <property type="entry name" value="PH"/>
    <property type="match status" value="1"/>
</dbReference>
<dbReference type="FunCoup" id="B3SCN6">
    <property type="interactions" value="455"/>
</dbReference>
<dbReference type="Pfam" id="PF18124">
    <property type="entry name" value="Kindlin_2_N"/>
    <property type="match status" value="1"/>
</dbReference>
<dbReference type="STRING" id="10228.B3SCN6"/>
<dbReference type="OMA" id="PEHGIHY"/>
<evidence type="ECO:0000313" key="4">
    <source>
        <dbReference type="EMBL" id="EDV19505.1"/>
    </source>
</evidence>
<reference evidence="4 5" key="1">
    <citation type="journal article" date="2008" name="Nature">
        <title>The Trichoplax genome and the nature of placozoans.</title>
        <authorList>
            <person name="Srivastava M."/>
            <person name="Begovic E."/>
            <person name="Chapman J."/>
            <person name="Putnam N.H."/>
            <person name="Hellsten U."/>
            <person name="Kawashima T."/>
            <person name="Kuo A."/>
            <person name="Mitros T."/>
            <person name="Salamov A."/>
            <person name="Carpenter M.L."/>
            <person name="Signorovitch A.Y."/>
            <person name="Moreno M.A."/>
            <person name="Kamm K."/>
            <person name="Grimwood J."/>
            <person name="Schmutz J."/>
            <person name="Shapiro H."/>
            <person name="Grigoriev I.V."/>
            <person name="Buss L.W."/>
            <person name="Schierwater B."/>
            <person name="Dellaporta S.L."/>
            <person name="Rokhsar D.S."/>
        </authorList>
    </citation>
    <scope>NUCLEOTIDE SEQUENCE [LARGE SCALE GENOMIC DNA]</scope>
    <source>
        <strain evidence="4 5">Grell-BS-1999</strain>
    </source>
</reference>
<dbReference type="PANTHER" id="PTHR16160:SF13">
    <property type="entry name" value="FERMITIN 2-RELATED"/>
    <property type="match status" value="1"/>
</dbReference>
<dbReference type="EMBL" id="DS985272">
    <property type="protein sequence ID" value="EDV19505.1"/>
    <property type="molecule type" value="Genomic_DNA"/>
</dbReference>
<dbReference type="InterPro" id="IPR014352">
    <property type="entry name" value="FERM/acyl-CoA-bd_prot_sf"/>
</dbReference>
<dbReference type="CTD" id="6759235"/>